<dbReference type="Proteomes" id="UP000182811">
    <property type="component" value="Unassembled WGS sequence"/>
</dbReference>
<evidence type="ECO:0000313" key="2">
    <source>
        <dbReference type="Proteomes" id="UP000182811"/>
    </source>
</evidence>
<protein>
    <submittedName>
        <fullName evidence="1">Uncharacterized protein</fullName>
    </submittedName>
</protein>
<gene>
    <name evidence="1" type="ORF">MOTE_24200</name>
</gene>
<dbReference type="AlphaFoldDB" id="A0A1J5NTS1"/>
<organism evidence="1 2">
    <name type="scientific">Neomoorella thermoacetica</name>
    <name type="common">Clostridium thermoaceticum</name>
    <dbReference type="NCBI Taxonomy" id="1525"/>
    <lineage>
        <taxon>Bacteria</taxon>
        <taxon>Bacillati</taxon>
        <taxon>Bacillota</taxon>
        <taxon>Clostridia</taxon>
        <taxon>Neomoorellales</taxon>
        <taxon>Neomoorellaceae</taxon>
        <taxon>Neomoorella</taxon>
    </lineage>
</organism>
<reference evidence="1" key="1">
    <citation type="submission" date="2016-08" db="EMBL/GenBank/DDBJ databases">
        <title>Genome-based comparison of Moorella thermoacetic strains.</title>
        <authorList>
            <person name="Poehlein A."/>
            <person name="Bengelsdorf F.R."/>
            <person name="Esser C."/>
            <person name="Duerre P."/>
            <person name="Daniel R."/>
        </authorList>
    </citation>
    <scope>NUCLEOTIDE SEQUENCE [LARGE SCALE GENOMIC DNA]</scope>
    <source>
        <strain evidence="1">DSM 21394</strain>
    </source>
</reference>
<accession>A0A1J5NTS1</accession>
<sequence length="38" mass="4111">MSSPKYLLAEARLNKAVAAALIGYLNHCRDVVAAYLFG</sequence>
<name>A0A1J5NTS1_NEOTH</name>
<dbReference type="EMBL" id="MDDC01000026">
    <property type="protein sequence ID" value="OIQ55253.1"/>
    <property type="molecule type" value="Genomic_DNA"/>
</dbReference>
<proteinExistence type="predicted"/>
<comment type="caution">
    <text evidence="1">The sequence shown here is derived from an EMBL/GenBank/DDBJ whole genome shotgun (WGS) entry which is preliminary data.</text>
</comment>
<evidence type="ECO:0000313" key="1">
    <source>
        <dbReference type="EMBL" id="OIQ55253.1"/>
    </source>
</evidence>